<feature type="compositionally biased region" description="Pro residues" evidence="1">
    <location>
        <begin position="57"/>
        <end position="68"/>
    </location>
</feature>
<evidence type="ECO:0000313" key="5">
    <source>
        <dbReference type="Proteomes" id="UP001239445"/>
    </source>
</evidence>
<gene>
    <name evidence="4" type="ORF">QBC47DRAFT_389907</name>
</gene>
<keyword evidence="2" id="KW-0472">Membrane</keyword>
<feature type="transmembrane region" description="Helical" evidence="2">
    <location>
        <begin position="141"/>
        <end position="160"/>
    </location>
</feature>
<reference evidence="4" key="1">
    <citation type="submission" date="2023-06" db="EMBL/GenBank/DDBJ databases">
        <title>Genome-scale phylogeny and comparative genomics of the fungal order Sordariales.</title>
        <authorList>
            <consortium name="Lawrence Berkeley National Laboratory"/>
            <person name="Hensen N."/>
            <person name="Bonometti L."/>
            <person name="Westerberg I."/>
            <person name="Brannstrom I.O."/>
            <person name="Guillou S."/>
            <person name="Cros-Aarteil S."/>
            <person name="Calhoun S."/>
            <person name="Haridas S."/>
            <person name="Kuo A."/>
            <person name="Mondo S."/>
            <person name="Pangilinan J."/>
            <person name="Riley R."/>
            <person name="Labutti K."/>
            <person name="Andreopoulos B."/>
            <person name="Lipzen A."/>
            <person name="Chen C."/>
            <person name="Yanf M."/>
            <person name="Daum C."/>
            <person name="Ng V."/>
            <person name="Clum A."/>
            <person name="Steindorff A."/>
            <person name="Ohm R."/>
            <person name="Martin F."/>
            <person name="Silar P."/>
            <person name="Natvig D."/>
            <person name="Lalanne C."/>
            <person name="Gautier V."/>
            <person name="Ament-Velasquez S.L."/>
            <person name="Kruys A."/>
            <person name="Hutchinson M.I."/>
            <person name="Powell A.J."/>
            <person name="Barry K."/>
            <person name="Miller A.N."/>
            <person name="Grigoriev I.V."/>
            <person name="Debuchy R."/>
            <person name="Gladieux P."/>
            <person name="Thoren M.H."/>
            <person name="Johannesson H."/>
        </authorList>
    </citation>
    <scope>NUCLEOTIDE SEQUENCE</scope>
    <source>
        <strain evidence="4">PSN4</strain>
    </source>
</reference>
<feature type="compositionally biased region" description="Basic and acidic residues" evidence="1">
    <location>
        <begin position="1"/>
        <end position="11"/>
    </location>
</feature>
<feature type="domain" description="SMODS and SLOG-associating 2TM effector" evidence="3">
    <location>
        <begin position="122"/>
        <end position="239"/>
    </location>
</feature>
<dbReference type="Proteomes" id="UP001239445">
    <property type="component" value="Unassembled WGS sequence"/>
</dbReference>
<dbReference type="AlphaFoldDB" id="A0AAJ0B5R5"/>
<dbReference type="NCBIfam" id="NF033635">
    <property type="entry name" value="SLATT_fungal"/>
    <property type="match status" value="1"/>
</dbReference>
<dbReference type="EMBL" id="MU839840">
    <property type="protein sequence ID" value="KAK1752161.1"/>
    <property type="molecule type" value="Genomic_DNA"/>
</dbReference>
<dbReference type="PANTHER" id="PTHR38793">
    <property type="entry name" value="SLATT_FUNGAL DOMAIN-CONTAINING PROTEIN-RELATED"/>
    <property type="match status" value="1"/>
</dbReference>
<evidence type="ECO:0000313" key="4">
    <source>
        <dbReference type="EMBL" id="KAK1752161.1"/>
    </source>
</evidence>
<dbReference type="InterPro" id="IPR041622">
    <property type="entry name" value="SLATT_fungi"/>
</dbReference>
<keyword evidence="2" id="KW-1133">Transmembrane helix</keyword>
<keyword evidence="2" id="KW-0812">Transmembrane</keyword>
<sequence length="268" mass="29319">MASIGDRDAKHRSLPPMKPDQHSETADSIYKSERPSSIPLPIPNGRPGNGGPVFTKPLPPPGLPPPKPLTAPVPHRFLTPAEWARVAHGVGAIGEGETHSVVHPTCWYWPPKGLPEGLYRDVVTQRSKYCIAYHIVSTLRWFLMLLQIVLGAILTALGSVQQRVNIPITVLAAINTIDAGLLALMHNSGLPDRYRLDKVEFTKVEDFLKELLDTGIVETGQNVDDVLCDCFGRFQAAKNTVLANMPDAYTIPPSAKQKLAYPDPPGQF</sequence>
<organism evidence="4 5">
    <name type="scientific">Echria macrotheca</name>
    <dbReference type="NCBI Taxonomy" id="438768"/>
    <lineage>
        <taxon>Eukaryota</taxon>
        <taxon>Fungi</taxon>
        <taxon>Dikarya</taxon>
        <taxon>Ascomycota</taxon>
        <taxon>Pezizomycotina</taxon>
        <taxon>Sordariomycetes</taxon>
        <taxon>Sordariomycetidae</taxon>
        <taxon>Sordariales</taxon>
        <taxon>Schizotheciaceae</taxon>
        <taxon>Echria</taxon>
    </lineage>
</organism>
<feature type="compositionally biased region" description="Basic and acidic residues" evidence="1">
    <location>
        <begin position="19"/>
        <end position="34"/>
    </location>
</feature>
<dbReference type="PANTHER" id="PTHR38793:SF1">
    <property type="entry name" value="SMODS AND SLOG-ASSOCIATING 2TM EFFECTOR DOMAIN-CONTAINING PROTEIN"/>
    <property type="match status" value="1"/>
</dbReference>
<evidence type="ECO:0000256" key="2">
    <source>
        <dbReference type="SAM" id="Phobius"/>
    </source>
</evidence>
<name>A0AAJ0B5R5_9PEZI</name>
<keyword evidence="5" id="KW-1185">Reference proteome</keyword>
<accession>A0AAJ0B5R5</accession>
<dbReference type="Pfam" id="PF18142">
    <property type="entry name" value="SLATT_fungal"/>
    <property type="match status" value="1"/>
</dbReference>
<feature type="transmembrane region" description="Helical" evidence="2">
    <location>
        <begin position="166"/>
        <end position="185"/>
    </location>
</feature>
<feature type="region of interest" description="Disordered" evidence="1">
    <location>
        <begin position="1"/>
        <end position="68"/>
    </location>
</feature>
<proteinExistence type="predicted"/>
<comment type="caution">
    <text evidence="4">The sequence shown here is derived from an EMBL/GenBank/DDBJ whole genome shotgun (WGS) entry which is preliminary data.</text>
</comment>
<protein>
    <recommendedName>
        <fullName evidence="3">SMODS and SLOG-associating 2TM effector domain-containing protein</fullName>
    </recommendedName>
</protein>
<evidence type="ECO:0000256" key="1">
    <source>
        <dbReference type="SAM" id="MobiDB-lite"/>
    </source>
</evidence>
<evidence type="ECO:0000259" key="3">
    <source>
        <dbReference type="Pfam" id="PF18142"/>
    </source>
</evidence>